<dbReference type="RefSeq" id="WP_261971790.1">
    <property type="nucleotide sequence ID" value="NZ_JAHHZF010000029.1"/>
</dbReference>
<sequence>MERIIYGSNWWMGTLNLRLMVAAGKLPDLKRTMEKLPTSGSWYNLSLPYEIEELQAEFDLNGPDERIRSRFGREPGDWTTLYYYERIRDCKAGKNLGRAVVLRGLINDITPQRTRQLRGEDTTKVMMSSIVLYHDQQDGRTVHKFDFFNNQLVIDGIDYSAEHNQIIAA</sequence>
<protein>
    <submittedName>
        <fullName evidence="1">Phage major tail tube protein</fullName>
    </submittedName>
</protein>
<name>A0A947D9W1_9HYPH</name>
<dbReference type="EMBL" id="JAHHZF010000029">
    <property type="protein sequence ID" value="MBT9293303.1"/>
    <property type="molecule type" value="Genomic_DNA"/>
</dbReference>
<evidence type="ECO:0000313" key="1">
    <source>
        <dbReference type="EMBL" id="MBT9293303.1"/>
    </source>
</evidence>
<organism evidence="1 2">
    <name type="scientific">Prosthecodimorpha staleyi</name>
    <dbReference type="NCBI Taxonomy" id="2840188"/>
    <lineage>
        <taxon>Bacteria</taxon>
        <taxon>Pseudomonadati</taxon>
        <taxon>Pseudomonadota</taxon>
        <taxon>Alphaproteobacteria</taxon>
        <taxon>Hyphomicrobiales</taxon>
        <taxon>Ancalomicrobiaceae</taxon>
        <taxon>Prosthecodimorpha</taxon>
    </lineage>
</organism>
<comment type="caution">
    <text evidence="1">The sequence shown here is derived from an EMBL/GenBank/DDBJ whole genome shotgun (WGS) entry which is preliminary data.</text>
</comment>
<dbReference type="AlphaFoldDB" id="A0A947D9W1"/>
<accession>A0A947D9W1</accession>
<dbReference type="Pfam" id="PF04985">
    <property type="entry name" value="Phage_tube"/>
    <property type="match status" value="1"/>
</dbReference>
<reference evidence="1 2" key="1">
    <citation type="submission" date="2021-06" db="EMBL/GenBank/DDBJ databases">
        <authorList>
            <person name="Grouzdev D.S."/>
            <person name="Koziaeva V."/>
        </authorList>
    </citation>
    <scope>NUCLEOTIDE SEQUENCE [LARGE SCALE GENOMIC DNA]</scope>
    <source>
        <strain evidence="1 2">22</strain>
    </source>
</reference>
<proteinExistence type="predicted"/>
<keyword evidence="2" id="KW-1185">Reference proteome</keyword>
<dbReference type="Proteomes" id="UP000766595">
    <property type="component" value="Unassembled WGS sequence"/>
</dbReference>
<evidence type="ECO:0000313" key="2">
    <source>
        <dbReference type="Proteomes" id="UP000766595"/>
    </source>
</evidence>
<gene>
    <name evidence="1" type="ORF">KL771_27875</name>
</gene>
<dbReference type="InterPro" id="IPR006498">
    <property type="entry name" value="Tail_tube"/>
</dbReference>